<organism evidence="3 4">
    <name type="scientific">Marinoscillum furvescens DSM 4134</name>
    <dbReference type="NCBI Taxonomy" id="1122208"/>
    <lineage>
        <taxon>Bacteria</taxon>
        <taxon>Pseudomonadati</taxon>
        <taxon>Bacteroidota</taxon>
        <taxon>Cytophagia</taxon>
        <taxon>Cytophagales</taxon>
        <taxon>Reichenbachiellaceae</taxon>
        <taxon>Marinoscillum</taxon>
    </lineage>
</organism>
<reference evidence="3 4" key="1">
    <citation type="submission" date="2018-07" db="EMBL/GenBank/DDBJ databases">
        <title>Genomic Encyclopedia of Type Strains, Phase IV (KMG-IV): sequencing the most valuable type-strain genomes for metagenomic binning, comparative biology and taxonomic classification.</title>
        <authorList>
            <person name="Goeker M."/>
        </authorList>
    </citation>
    <scope>NUCLEOTIDE SEQUENCE [LARGE SCALE GENOMIC DNA]</scope>
    <source>
        <strain evidence="3 4">DSM 4134</strain>
    </source>
</reference>
<proteinExistence type="predicted"/>
<feature type="compositionally biased region" description="Basic and acidic residues" evidence="1">
    <location>
        <begin position="80"/>
        <end position="107"/>
    </location>
</feature>
<dbReference type="OrthoDB" id="965321at2"/>
<feature type="compositionally biased region" description="Basic and acidic residues" evidence="1">
    <location>
        <begin position="59"/>
        <end position="73"/>
    </location>
</feature>
<evidence type="ECO:0000313" key="4">
    <source>
        <dbReference type="Proteomes" id="UP000256779"/>
    </source>
</evidence>
<dbReference type="EMBL" id="QREG01000015">
    <property type="protein sequence ID" value="RED96113.1"/>
    <property type="molecule type" value="Genomic_DNA"/>
</dbReference>
<protein>
    <submittedName>
        <fullName evidence="3">Uncharacterized protein</fullName>
    </submittedName>
</protein>
<name>A0A3D9L1K8_MARFU</name>
<evidence type="ECO:0000256" key="1">
    <source>
        <dbReference type="SAM" id="MobiDB-lite"/>
    </source>
</evidence>
<keyword evidence="4" id="KW-1185">Reference proteome</keyword>
<gene>
    <name evidence="3" type="ORF">C7460_1152</name>
</gene>
<accession>A0A3D9L1K8</accession>
<evidence type="ECO:0000256" key="2">
    <source>
        <dbReference type="SAM" id="Phobius"/>
    </source>
</evidence>
<dbReference type="AlphaFoldDB" id="A0A3D9L1K8"/>
<sequence>MDDIQFWLYLVFGAIYFITRSLKKKNPPQPKSRPQQQTDESTQRRNRPVTFEELLQEFTEGKSTPKEEEKPEPVEATQVVKERKWQEENRPKEYEEGKTRRFSDEESRKVYEESIKRAEGTELEFKRDEHFQSKLKSRAKRESESNEVAADVLAMLQDQDQAKRAVVLSEILNRKY</sequence>
<keyword evidence="2" id="KW-0472">Membrane</keyword>
<evidence type="ECO:0000313" key="3">
    <source>
        <dbReference type="EMBL" id="RED96113.1"/>
    </source>
</evidence>
<keyword evidence="2" id="KW-0812">Transmembrane</keyword>
<feature type="region of interest" description="Disordered" evidence="1">
    <location>
        <begin position="23"/>
        <end position="107"/>
    </location>
</feature>
<comment type="caution">
    <text evidence="3">The sequence shown here is derived from an EMBL/GenBank/DDBJ whole genome shotgun (WGS) entry which is preliminary data.</text>
</comment>
<feature type="transmembrane region" description="Helical" evidence="2">
    <location>
        <begin position="6"/>
        <end position="23"/>
    </location>
</feature>
<keyword evidence="2" id="KW-1133">Transmembrane helix</keyword>
<dbReference type="Proteomes" id="UP000256779">
    <property type="component" value="Unassembled WGS sequence"/>
</dbReference>
<dbReference type="RefSeq" id="WP_115868976.1">
    <property type="nucleotide sequence ID" value="NZ_QREG01000015.1"/>
</dbReference>